<evidence type="ECO:0000313" key="2">
    <source>
        <dbReference type="EMBL" id="CAL5229210.1"/>
    </source>
</evidence>
<name>A0ABP1GD33_9CHLO</name>
<keyword evidence="3" id="KW-1185">Reference proteome</keyword>
<organism evidence="2 3">
    <name type="scientific">Coccomyxa viridis</name>
    <dbReference type="NCBI Taxonomy" id="1274662"/>
    <lineage>
        <taxon>Eukaryota</taxon>
        <taxon>Viridiplantae</taxon>
        <taxon>Chlorophyta</taxon>
        <taxon>core chlorophytes</taxon>
        <taxon>Trebouxiophyceae</taxon>
        <taxon>Trebouxiophyceae incertae sedis</taxon>
        <taxon>Coccomyxaceae</taxon>
        <taxon>Coccomyxa</taxon>
    </lineage>
</organism>
<feature type="domain" description="ASCH" evidence="1">
    <location>
        <begin position="10"/>
        <end position="85"/>
    </location>
</feature>
<sequence length="147" mass="16363">MPDPRYGLDCEAPWCDKILDGEKTIETRKYRLPAELIGQRIWLLESGGEENVPSLGDEVLAGSQGARIVGSVTFIDVKKYTSQESWAADADKHRVPEDSPYAFHQKPGPAYGWVVGATERLPQPLPLPQMRRISRSIYEVSQAPVNA</sequence>
<protein>
    <submittedName>
        <fullName evidence="2">G12493 protein</fullName>
    </submittedName>
</protein>
<comment type="caution">
    <text evidence="2">The sequence shown here is derived from an EMBL/GenBank/DDBJ whole genome shotgun (WGS) entry which is preliminary data.</text>
</comment>
<dbReference type="EMBL" id="CAXHTA020000020">
    <property type="protein sequence ID" value="CAL5229210.1"/>
    <property type="molecule type" value="Genomic_DNA"/>
</dbReference>
<dbReference type="SUPFAM" id="SSF88697">
    <property type="entry name" value="PUA domain-like"/>
    <property type="match status" value="1"/>
</dbReference>
<reference evidence="2 3" key="1">
    <citation type="submission" date="2024-06" db="EMBL/GenBank/DDBJ databases">
        <authorList>
            <person name="Kraege A."/>
            <person name="Thomma B."/>
        </authorList>
    </citation>
    <scope>NUCLEOTIDE SEQUENCE [LARGE SCALE GENOMIC DNA]</scope>
</reference>
<proteinExistence type="predicted"/>
<dbReference type="Pfam" id="PF04266">
    <property type="entry name" value="ASCH"/>
    <property type="match status" value="1"/>
</dbReference>
<gene>
    <name evidence="2" type="primary">g12493</name>
    <name evidence="2" type="ORF">VP750_LOCUS11116</name>
</gene>
<dbReference type="Proteomes" id="UP001497392">
    <property type="component" value="Unassembled WGS sequence"/>
</dbReference>
<dbReference type="Gene3D" id="2.30.130.30">
    <property type="entry name" value="Hypothetical protein"/>
    <property type="match status" value="1"/>
</dbReference>
<dbReference type="InterPro" id="IPR007374">
    <property type="entry name" value="ASCH_domain"/>
</dbReference>
<accession>A0ABP1GD33</accession>
<dbReference type="InterPro" id="IPR015947">
    <property type="entry name" value="PUA-like_sf"/>
</dbReference>
<evidence type="ECO:0000313" key="3">
    <source>
        <dbReference type="Proteomes" id="UP001497392"/>
    </source>
</evidence>
<evidence type="ECO:0000259" key="1">
    <source>
        <dbReference type="Pfam" id="PF04266"/>
    </source>
</evidence>